<organism evidence="7 8">
    <name type="scientific">Clostridium saudiense</name>
    <dbReference type="NCBI Taxonomy" id="1414720"/>
    <lineage>
        <taxon>Bacteria</taxon>
        <taxon>Bacillati</taxon>
        <taxon>Bacillota</taxon>
        <taxon>Clostridia</taxon>
        <taxon>Eubacteriales</taxon>
        <taxon>Clostridiaceae</taxon>
        <taxon>Clostridium</taxon>
    </lineage>
</organism>
<keyword evidence="1 4" id="KW-0732">Signal</keyword>
<protein>
    <submittedName>
        <fullName evidence="7">Metallophosphoesterase family protein</fullName>
    </submittedName>
</protein>
<dbReference type="Pfam" id="PF00149">
    <property type="entry name" value="Metallophos"/>
    <property type="match status" value="1"/>
</dbReference>
<keyword evidence="3" id="KW-0812">Transmembrane</keyword>
<proteinExistence type="predicted"/>
<evidence type="ECO:0000256" key="3">
    <source>
        <dbReference type="SAM" id="Phobius"/>
    </source>
</evidence>
<feature type="domain" description="Calcineurin-like phosphoesterase" evidence="5">
    <location>
        <begin position="205"/>
        <end position="380"/>
    </location>
</feature>
<evidence type="ECO:0000256" key="2">
    <source>
        <dbReference type="SAM" id="MobiDB-lite"/>
    </source>
</evidence>
<evidence type="ECO:0000313" key="7">
    <source>
        <dbReference type="EMBL" id="MBM6819413.1"/>
    </source>
</evidence>
<feature type="signal peptide" evidence="4">
    <location>
        <begin position="1"/>
        <end position="27"/>
    </location>
</feature>
<keyword evidence="3" id="KW-0472">Membrane</keyword>
<evidence type="ECO:0000259" key="6">
    <source>
        <dbReference type="Pfam" id="PF16656"/>
    </source>
</evidence>
<dbReference type="InterPro" id="IPR039331">
    <property type="entry name" value="PAPs-like"/>
</dbReference>
<evidence type="ECO:0000256" key="4">
    <source>
        <dbReference type="SAM" id="SignalP"/>
    </source>
</evidence>
<dbReference type="Gene3D" id="1.20.1270.90">
    <property type="entry name" value="AF1782-like"/>
    <property type="match status" value="1"/>
</dbReference>
<evidence type="ECO:0000313" key="8">
    <source>
        <dbReference type="Proteomes" id="UP000767334"/>
    </source>
</evidence>
<dbReference type="PANTHER" id="PTHR22953">
    <property type="entry name" value="ACID PHOSPHATASE RELATED"/>
    <property type="match status" value="1"/>
</dbReference>
<gene>
    <name evidence="7" type="ORF">H6A19_08690</name>
</gene>
<dbReference type="SUPFAM" id="SSF56300">
    <property type="entry name" value="Metallo-dependent phosphatases"/>
    <property type="match status" value="1"/>
</dbReference>
<dbReference type="Pfam" id="PF16656">
    <property type="entry name" value="Pur_ac_phosph_N"/>
    <property type="match status" value="1"/>
</dbReference>
<feature type="chain" id="PRO_5046070665" evidence="4">
    <location>
        <begin position="28"/>
        <end position="734"/>
    </location>
</feature>
<dbReference type="InterPro" id="IPR029052">
    <property type="entry name" value="Metallo-depent_PP-like"/>
</dbReference>
<evidence type="ECO:0000256" key="1">
    <source>
        <dbReference type="ARBA" id="ARBA00022729"/>
    </source>
</evidence>
<dbReference type="Gene3D" id="2.60.40.380">
    <property type="entry name" value="Purple acid phosphatase-like, N-terminal"/>
    <property type="match status" value="1"/>
</dbReference>
<comment type="caution">
    <text evidence="7">The sequence shown here is derived from an EMBL/GenBank/DDBJ whole genome shotgun (WGS) entry which is preliminary data.</text>
</comment>
<dbReference type="RefSeq" id="WP_204572276.1">
    <property type="nucleotide sequence ID" value="NZ_JACJLL010000045.1"/>
</dbReference>
<feature type="region of interest" description="Disordered" evidence="2">
    <location>
        <begin position="677"/>
        <end position="699"/>
    </location>
</feature>
<dbReference type="InterPro" id="IPR015914">
    <property type="entry name" value="PAPs_N"/>
</dbReference>
<dbReference type="Proteomes" id="UP000767334">
    <property type="component" value="Unassembled WGS sequence"/>
</dbReference>
<dbReference type="InterPro" id="IPR004843">
    <property type="entry name" value="Calcineurin-like_PHP"/>
</dbReference>
<evidence type="ECO:0000259" key="5">
    <source>
        <dbReference type="Pfam" id="PF00149"/>
    </source>
</evidence>
<accession>A0ABS2FFX4</accession>
<feature type="transmembrane region" description="Helical" evidence="3">
    <location>
        <begin position="708"/>
        <end position="726"/>
    </location>
</feature>
<dbReference type="InterPro" id="IPR008963">
    <property type="entry name" value="Purple_acid_Pase-like_N"/>
</dbReference>
<dbReference type="EMBL" id="JACJLL010000045">
    <property type="protein sequence ID" value="MBM6819413.1"/>
    <property type="molecule type" value="Genomic_DNA"/>
</dbReference>
<sequence>MIKRTKKVMAALMVAIMMTTTSYTVFAAENDGWTEAPYTEAAQGGAWETWCEKWETIKNDWTQLSITPGKNETELNFAWYSNKEETSPKVRISKNLDMSNFVEFTGKQSRAVTNQKTNVEYVSNKVTISGLEENTIYYYTYGTNENWSEPVEINTQSTNKFTFFLVGDPQIGSSLKNTATGETEVIGQERAVRNDSFNWNNTIKKALSLVPNASFMISVGDQISIRDKNANMEQALAYTDNEIEYAGYLSPDALKSLPVATTIGNHDAISGNYSYHFNNPNTSTLGSTVAGGNYYYTYGNTLFIMLNTNNTNAQEHKQFIEQAIAEAGDVTWKVVTLHQDIYGSGEHSNEPDIVELRYKLVPIFEENDIDVVLTGHDHTYARSEILKGGVKDSSTFLTEEEFEEFFDIEFESDYTELVEDEKYLNYLESIGDKNAIQSDLIVKGENIYNPEGILYITANSASGSKYYNNVPRQQAYIASRWQEDVPTFSAISVDNVSLSISTYRTDTMEKIDDTITIVKSVEYGNLLEKIEEAEAKFEYKEKYTVLTWVEFEATLLSAQKIAEDTNLNEELLSEVYGNLKVAMDQLALKGDTTELKVEITAAEELLNNSVVGNEAGQYPQEAKNELVAAINTAKEVCSSDDASQIIVDEAVSKLKEAVNRFKNTVVVKEEASGGITNNGIDSNESTINDSTWTSKPNSSVNTGDSSNIFVYGILSLAAVGIVALNFKKKKEIVK</sequence>
<dbReference type="Gene3D" id="3.60.21.10">
    <property type="match status" value="1"/>
</dbReference>
<dbReference type="PANTHER" id="PTHR22953:SF153">
    <property type="entry name" value="PURPLE ACID PHOSPHATASE"/>
    <property type="match status" value="1"/>
</dbReference>
<keyword evidence="8" id="KW-1185">Reference proteome</keyword>
<keyword evidence="3" id="KW-1133">Transmembrane helix</keyword>
<reference evidence="7 8" key="1">
    <citation type="journal article" date="2021" name="Sci. Rep.">
        <title>The distribution of antibiotic resistance genes in chicken gut microbiota commensals.</title>
        <authorList>
            <person name="Juricova H."/>
            <person name="Matiasovicova J."/>
            <person name="Kubasova T."/>
            <person name="Cejkova D."/>
            <person name="Rychlik I."/>
        </authorList>
    </citation>
    <scope>NUCLEOTIDE SEQUENCE [LARGE SCALE GENOMIC DNA]</scope>
    <source>
        <strain evidence="7 8">An435</strain>
    </source>
</reference>
<name>A0ABS2FFX4_9CLOT</name>
<feature type="domain" description="Purple acid phosphatase N-terminal" evidence="6">
    <location>
        <begin position="63"/>
        <end position="155"/>
    </location>
</feature>
<dbReference type="SUPFAM" id="SSF49363">
    <property type="entry name" value="Purple acid phosphatase, N-terminal domain"/>
    <property type="match status" value="1"/>
</dbReference>